<evidence type="ECO:0000256" key="3">
    <source>
        <dbReference type="ARBA" id="ARBA00022448"/>
    </source>
</evidence>
<evidence type="ECO:0000256" key="7">
    <source>
        <dbReference type="ARBA" id="ARBA00022989"/>
    </source>
</evidence>
<dbReference type="SUPFAM" id="SSF160964">
    <property type="entry name" value="MalF N-terminal region-like"/>
    <property type="match status" value="1"/>
</dbReference>
<keyword evidence="6 9" id="KW-0812">Transmembrane</keyword>
<evidence type="ECO:0000256" key="5">
    <source>
        <dbReference type="ARBA" id="ARBA00022597"/>
    </source>
</evidence>
<evidence type="ECO:0000256" key="4">
    <source>
        <dbReference type="ARBA" id="ARBA00022475"/>
    </source>
</evidence>
<dbReference type="Gene3D" id="1.10.3720.10">
    <property type="entry name" value="MetI-like"/>
    <property type="match status" value="1"/>
</dbReference>
<feature type="transmembrane region" description="Helical" evidence="9">
    <location>
        <begin position="135"/>
        <end position="156"/>
    </location>
</feature>
<dbReference type="Proteomes" id="UP001596310">
    <property type="component" value="Unassembled WGS sequence"/>
</dbReference>
<feature type="transmembrane region" description="Helical" evidence="9">
    <location>
        <begin position="259"/>
        <end position="279"/>
    </location>
</feature>
<dbReference type="PANTHER" id="PTHR47314">
    <property type="entry name" value="MALTOSE/MALTODEXTRIN TRANSPORT SYSTEM PERMEASE PROTEIN MALF"/>
    <property type="match status" value="1"/>
</dbReference>
<comment type="subcellular location">
    <subcellularLocation>
        <location evidence="1 9">Cell membrane</location>
        <topology evidence="1 9">Multi-pass membrane protein</topology>
    </subcellularLocation>
</comment>
<evidence type="ECO:0000313" key="12">
    <source>
        <dbReference type="EMBL" id="MFC6314099.1"/>
    </source>
</evidence>
<reference evidence="13" key="1">
    <citation type="journal article" date="2019" name="Int. J. Syst. Evol. Microbiol.">
        <title>The Global Catalogue of Microorganisms (GCM) 10K type strain sequencing project: providing services to taxonomists for standard genome sequencing and annotation.</title>
        <authorList>
            <consortium name="The Broad Institute Genomics Platform"/>
            <consortium name="The Broad Institute Genome Sequencing Center for Infectious Disease"/>
            <person name="Wu L."/>
            <person name="Ma J."/>
        </authorList>
    </citation>
    <scope>NUCLEOTIDE SEQUENCE [LARGE SCALE GENOMIC DNA]</scope>
    <source>
        <strain evidence="13">CCM 8897</strain>
    </source>
</reference>
<evidence type="ECO:0000256" key="9">
    <source>
        <dbReference type="RuleBase" id="RU363032"/>
    </source>
</evidence>
<feature type="transmembrane region" description="Helical" evidence="9">
    <location>
        <begin position="230"/>
        <end position="253"/>
    </location>
</feature>
<dbReference type="PANTHER" id="PTHR47314:SF1">
    <property type="entry name" value="MALTOSE_MALTODEXTRIN TRANSPORT SYSTEM PERMEASE PROTEIN MALF"/>
    <property type="match status" value="1"/>
</dbReference>
<gene>
    <name evidence="12" type="ORF">ACFQHW_00755</name>
</gene>
<feature type="transmembrane region" description="Helical" evidence="9">
    <location>
        <begin position="401"/>
        <end position="423"/>
    </location>
</feature>
<keyword evidence="8 9" id="KW-0472">Membrane</keyword>
<dbReference type="SUPFAM" id="SSF161098">
    <property type="entry name" value="MetI-like"/>
    <property type="match status" value="1"/>
</dbReference>
<keyword evidence="7 9" id="KW-1133">Transmembrane helix</keyword>
<dbReference type="InterPro" id="IPR000515">
    <property type="entry name" value="MetI-like"/>
</dbReference>
<evidence type="ECO:0000256" key="1">
    <source>
        <dbReference type="ARBA" id="ARBA00004651"/>
    </source>
</evidence>
<dbReference type="EMBL" id="JBHSSM010000004">
    <property type="protein sequence ID" value="MFC6314099.1"/>
    <property type="molecule type" value="Genomic_DNA"/>
</dbReference>
<feature type="transmembrane region" description="Helical" evidence="9">
    <location>
        <begin position="71"/>
        <end position="93"/>
    </location>
</feature>
<dbReference type="Pfam" id="PF00528">
    <property type="entry name" value="BPD_transp_1"/>
    <property type="match status" value="1"/>
</dbReference>
<evidence type="ECO:0000313" key="13">
    <source>
        <dbReference type="Proteomes" id="UP001596310"/>
    </source>
</evidence>
<accession>A0ABW1UMX0</accession>
<comment type="caution">
    <text evidence="12">The sequence shown here is derived from an EMBL/GenBank/DDBJ whole genome shotgun (WGS) entry which is preliminary data.</text>
</comment>
<comment type="similarity">
    <text evidence="2 10">Belongs to the binding-protein-dependent transport system permease family. MalFG subfamily.</text>
</comment>
<dbReference type="PROSITE" id="PS50928">
    <property type="entry name" value="ABC_TM1"/>
    <property type="match status" value="1"/>
</dbReference>
<proteinExistence type="inferred from homology"/>
<evidence type="ECO:0000256" key="6">
    <source>
        <dbReference type="ARBA" id="ARBA00022692"/>
    </source>
</evidence>
<keyword evidence="4 10" id="KW-1003">Cell membrane</keyword>
<evidence type="ECO:0000256" key="8">
    <source>
        <dbReference type="ARBA" id="ARBA00023136"/>
    </source>
</evidence>
<evidence type="ECO:0000256" key="10">
    <source>
        <dbReference type="RuleBase" id="RU367050"/>
    </source>
</evidence>
<feature type="domain" description="ABC transmembrane type-1" evidence="11">
    <location>
        <begin position="194"/>
        <end position="422"/>
    </location>
</feature>
<evidence type="ECO:0000259" key="11">
    <source>
        <dbReference type="PROSITE" id="PS50928"/>
    </source>
</evidence>
<comment type="function">
    <text evidence="10">Part of the ABC transporter complex MalEFGK involved in maltose/maltodextrin import. Probably responsible for the translocation of the substrate across the membrane.</text>
</comment>
<dbReference type="RefSeq" id="WP_379860862.1">
    <property type="nucleotide sequence ID" value="NZ_JBHSSM010000004.1"/>
</dbReference>
<keyword evidence="3 9" id="KW-0813">Transport</keyword>
<dbReference type="InterPro" id="IPR035906">
    <property type="entry name" value="MetI-like_sf"/>
</dbReference>
<feature type="transmembrane region" description="Helical" evidence="9">
    <location>
        <begin position="198"/>
        <end position="218"/>
    </location>
</feature>
<sequence>MMTDPQKQDPRKAKLLSIIPGLGQFYNHQVLKGSIFLVLFLAFVAELALAGVRQIVNLITLGSTPMMDNSLFMMIEGTLQILVLVVAIILYAANIYDAGNIAKQANEGKKPSTSLVQMIKNIGDGGFPYLFSIPAYFLMLFIIVFPVLVTLFIAFSNYDFLHVPPAHLLDWVGFKNFTSLFFLSSYRQTFNAVFGWTIIWTVVATTLQLFLGIFTAIVANQDFIKFKRAFGVIFLLPWAVPAFISIMSFSNIFNDSAGAINVQVIPFFNKILPFLHLSLPAWKTDPFWTKIAIIMIQGWLGFPYIYVMVTGILQAIPEDLYEAATLDGASAIQKFNHITAPTIFTVAAPIFITQYTGNFNNFSMIYLFNSGGPGDVGGGAGGTDILISWIYKLTTGQSPQYSIAAAVTLLISVIVIGVSMIVFKKTGAFDLGDD</sequence>
<name>A0ABW1UMX0_9LACO</name>
<keyword evidence="13" id="KW-1185">Reference proteome</keyword>
<feature type="transmembrane region" description="Helical" evidence="9">
    <location>
        <begin position="30"/>
        <end position="50"/>
    </location>
</feature>
<dbReference type="CDD" id="cd06261">
    <property type="entry name" value="TM_PBP2"/>
    <property type="match status" value="1"/>
</dbReference>
<evidence type="ECO:0000256" key="2">
    <source>
        <dbReference type="ARBA" id="ARBA00009047"/>
    </source>
</evidence>
<keyword evidence="5 10" id="KW-0762">Sugar transport</keyword>
<organism evidence="12 13">
    <name type="scientific">Lapidilactobacillus achengensis</name>
    <dbReference type="NCBI Taxonomy" id="2486000"/>
    <lineage>
        <taxon>Bacteria</taxon>
        <taxon>Bacillati</taxon>
        <taxon>Bacillota</taxon>
        <taxon>Bacilli</taxon>
        <taxon>Lactobacillales</taxon>
        <taxon>Lactobacillaceae</taxon>
        <taxon>Lapidilactobacillus</taxon>
    </lineage>
</organism>
<protein>
    <recommendedName>
        <fullName evidence="10">Maltose/maltodextrin transport system permease protein</fullName>
    </recommendedName>
</protein>
<feature type="transmembrane region" description="Helical" evidence="9">
    <location>
        <begin position="291"/>
        <end position="316"/>
    </location>
</feature>